<proteinExistence type="predicted"/>
<comment type="caution">
    <text evidence="1">The sequence shown here is derived from an EMBL/GenBank/DDBJ whole genome shotgun (WGS) entry which is preliminary data.</text>
</comment>
<name>A0AAN4ZDH3_9BILA</name>
<evidence type="ECO:0000313" key="2">
    <source>
        <dbReference type="Proteomes" id="UP001328107"/>
    </source>
</evidence>
<dbReference type="Proteomes" id="UP001328107">
    <property type="component" value="Unassembled WGS sequence"/>
</dbReference>
<dbReference type="EMBL" id="BTRK01000002">
    <property type="protein sequence ID" value="GMR34995.1"/>
    <property type="molecule type" value="Genomic_DNA"/>
</dbReference>
<dbReference type="AlphaFoldDB" id="A0AAN4ZDH3"/>
<keyword evidence="2" id="KW-1185">Reference proteome</keyword>
<organism evidence="1 2">
    <name type="scientific">Pristionchus mayeri</name>
    <dbReference type="NCBI Taxonomy" id="1317129"/>
    <lineage>
        <taxon>Eukaryota</taxon>
        <taxon>Metazoa</taxon>
        <taxon>Ecdysozoa</taxon>
        <taxon>Nematoda</taxon>
        <taxon>Chromadorea</taxon>
        <taxon>Rhabditida</taxon>
        <taxon>Rhabditina</taxon>
        <taxon>Diplogasteromorpha</taxon>
        <taxon>Diplogasteroidea</taxon>
        <taxon>Neodiplogasteridae</taxon>
        <taxon>Pristionchus</taxon>
    </lineage>
</organism>
<sequence>MDGKGVDKSYKQRDEVLQGHVAKFNPILLELIEIQDNTRRQFAKFAADILGYVVMAISYPICEPEETIERAAAILVRKDAFMRNRFVPTITRACVDGKFSIAAVHDTIEDVHHVCCYIHHADSTANKSKKALTKNKIIESNKNNFNEAISEIKRNRIVYVKERSEFQTNLQDLRIVVSGDLNLYIPAVVAVLDKSPLSFLEDKLHPNWHTRVLHYHEVSKSTFTKIDYILGHNISTKIHQPIYNDYDHLSIVSDIYFKGCFELMKVPLRGKFLF</sequence>
<dbReference type="SUPFAM" id="SSF56219">
    <property type="entry name" value="DNase I-like"/>
    <property type="match status" value="1"/>
</dbReference>
<reference evidence="2" key="1">
    <citation type="submission" date="2022-10" db="EMBL/GenBank/DDBJ databases">
        <title>Genome assembly of Pristionchus species.</title>
        <authorList>
            <person name="Yoshida K."/>
            <person name="Sommer R.J."/>
        </authorList>
    </citation>
    <scope>NUCLEOTIDE SEQUENCE [LARGE SCALE GENOMIC DNA]</scope>
    <source>
        <strain evidence="2">RS5460</strain>
    </source>
</reference>
<gene>
    <name evidence="1" type="ORF">PMAYCL1PPCAC_05190</name>
</gene>
<evidence type="ECO:0000313" key="1">
    <source>
        <dbReference type="EMBL" id="GMR34995.1"/>
    </source>
</evidence>
<accession>A0AAN4ZDH3</accession>
<dbReference type="InterPro" id="IPR036691">
    <property type="entry name" value="Endo/exonu/phosph_ase_sf"/>
</dbReference>
<protein>
    <submittedName>
        <fullName evidence="1">Uncharacterized protein</fullName>
    </submittedName>
</protein>